<dbReference type="AlphaFoldDB" id="A0A0G0KHN0"/>
<gene>
    <name evidence="9" type="ORF">US96_C0018G0027</name>
</gene>
<evidence type="ECO:0000313" key="10">
    <source>
        <dbReference type="Proteomes" id="UP000034181"/>
    </source>
</evidence>
<dbReference type="InterPro" id="IPR036259">
    <property type="entry name" value="MFS_trans_sf"/>
</dbReference>
<organism evidence="9 10">
    <name type="scientific">Candidatus Woesebacteria bacterium GW2011_GWB1_38_5b</name>
    <dbReference type="NCBI Taxonomy" id="1618569"/>
    <lineage>
        <taxon>Bacteria</taxon>
        <taxon>Candidatus Woeseibacteriota</taxon>
    </lineage>
</organism>
<evidence type="ECO:0000256" key="2">
    <source>
        <dbReference type="ARBA" id="ARBA00022448"/>
    </source>
</evidence>
<proteinExistence type="predicted"/>
<comment type="subcellular location">
    <subcellularLocation>
        <location evidence="1">Cell membrane</location>
        <topology evidence="1">Multi-pass membrane protein</topology>
    </subcellularLocation>
</comment>
<dbReference type="CDD" id="cd06173">
    <property type="entry name" value="MFS_MefA_like"/>
    <property type="match status" value="1"/>
</dbReference>
<comment type="caution">
    <text evidence="9">The sequence shown here is derived from an EMBL/GenBank/DDBJ whole genome shotgun (WGS) entry which is preliminary data.</text>
</comment>
<evidence type="ECO:0000256" key="4">
    <source>
        <dbReference type="ARBA" id="ARBA00022692"/>
    </source>
</evidence>
<feature type="domain" description="Major facilitator superfamily (MFS) profile" evidence="8">
    <location>
        <begin position="222"/>
        <end position="419"/>
    </location>
</feature>
<evidence type="ECO:0000256" key="3">
    <source>
        <dbReference type="ARBA" id="ARBA00022475"/>
    </source>
</evidence>
<keyword evidence="4 7" id="KW-0812">Transmembrane</keyword>
<dbReference type="PROSITE" id="PS50850">
    <property type="entry name" value="MFS"/>
    <property type="match status" value="1"/>
</dbReference>
<feature type="transmembrane region" description="Helical" evidence="7">
    <location>
        <begin position="90"/>
        <end position="114"/>
    </location>
</feature>
<dbReference type="PANTHER" id="PTHR43266:SF2">
    <property type="entry name" value="MAJOR FACILITATOR SUPERFAMILY (MFS) PROFILE DOMAIN-CONTAINING PROTEIN"/>
    <property type="match status" value="1"/>
</dbReference>
<feature type="transmembrane region" description="Helical" evidence="7">
    <location>
        <begin position="356"/>
        <end position="376"/>
    </location>
</feature>
<evidence type="ECO:0000256" key="7">
    <source>
        <dbReference type="SAM" id="Phobius"/>
    </source>
</evidence>
<evidence type="ECO:0000256" key="1">
    <source>
        <dbReference type="ARBA" id="ARBA00004651"/>
    </source>
</evidence>
<dbReference type="Gene3D" id="1.20.1250.20">
    <property type="entry name" value="MFS general substrate transporter like domains"/>
    <property type="match status" value="1"/>
</dbReference>
<dbReference type="Pfam" id="PF07690">
    <property type="entry name" value="MFS_1"/>
    <property type="match status" value="1"/>
</dbReference>
<accession>A0A0G0KHN0</accession>
<dbReference type="SUPFAM" id="SSF103473">
    <property type="entry name" value="MFS general substrate transporter"/>
    <property type="match status" value="1"/>
</dbReference>
<dbReference type="PANTHER" id="PTHR43266">
    <property type="entry name" value="MACROLIDE-EFFLUX PROTEIN"/>
    <property type="match status" value="1"/>
</dbReference>
<evidence type="ECO:0000259" key="8">
    <source>
        <dbReference type="PROSITE" id="PS50850"/>
    </source>
</evidence>
<dbReference type="GO" id="GO:0022857">
    <property type="term" value="F:transmembrane transporter activity"/>
    <property type="evidence" value="ECO:0007669"/>
    <property type="project" value="InterPro"/>
</dbReference>
<evidence type="ECO:0000313" key="9">
    <source>
        <dbReference type="EMBL" id="KKQ75055.1"/>
    </source>
</evidence>
<keyword evidence="5 7" id="KW-1133">Transmembrane helix</keyword>
<sequence>MTEYKKLLKNTNFLYLWISQILSQLTIQILNFLLIIKVFRETGSAISIALLWIIYGLPSILIGPFASASVDMFDRKKMLQISNFLQALVIFFYALFQGLNLFLLYGAIFAYSFLNQFYVPSEVASLPSLVKRNYLSFATSLFFITQQISLIVGIGIAGPLSHLLGFKNALFLCSFFVFIAYLSVSFLPNMKTKEIKLNFENALAKYFQQIIQGYKYIKENKLVIYPFLLLLGMQVSLSIIIVNIPLIAEDIYLLSVEKASYYIILPSGVGAVIGAFSVPRLLRRGVRKRKMIEKFLLIITLAFFLITFLLSELSMSYRVIVGAILVFFFGLSLTAIIITVNTFLQETTPKDLRGRVFGNYGFVLTLATILPIILSATLTEIFGIKLLIFTFDLIYFTTLIFIKRGNFSLMNSKLEILTK</sequence>
<feature type="transmembrane region" description="Helical" evidence="7">
    <location>
        <begin position="259"/>
        <end position="282"/>
    </location>
</feature>
<keyword evidence="2" id="KW-0813">Transport</keyword>
<name>A0A0G0KHN0_9BACT</name>
<feature type="transmembrane region" description="Helical" evidence="7">
    <location>
        <begin position="317"/>
        <end position="344"/>
    </location>
</feature>
<evidence type="ECO:0000256" key="6">
    <source>
        <dbReference type="ARBA" id="ARBA00023136"/>
    </source>
</evidence>
<reference evidence="9 10" key="1">
    <citation type="journal article" date="2015" name="Nature">
        <title>rRNA introns, odd ribosomes, and small enigmatic genomes across a large radiation of phyla.</title>
        <authorList>
            <person name="Brown C.T."/>
            <person name="Hug L.A."/>
            <person name="Thomas B.C."/>
            <person name="Sharon I."/>
            <person name="Castelle C.J."/>
            <person name="Singh A."/>
            <person name="Wilkins M.J."/>
            <person name="Williams K.H."/>
            <person name="Banfield J.F."/>
        </authorList>
    </citation>
    <scope>NUCLEOTIDE SEQUENCE [LARGE SCALE GENOMIC DNA]</scope>
</reference>
<feature type="transmembrane region" description="Helical" evidence="7">
    <location>
        <begin position="48"/>
        <end position="70"/>
    </location>
</feature>
<dbReference type="Proteomes" id="UP000034181">
    <property type="component" value="Unassembled WGS sequence"/>
</dbReference>
<keyword evidence="3" id="KW-1003">Cell membrane</keyword>
<dbReference type="GO" id="GO:0005886">
    <property type="term" value="C:plasma membrane"/>
    <property type="evidence" value="ECO:0007669"/>
    <property type="project" value="UniProtKB-SubCell"/>
</dbReference>
<feature type="transmembrane region" description="Helical" evidence="7">
    <location>
        <begin position="294"/>
        <end position="311"/>
    </location>
</feature>
<feature type="transmembrane region" description="Helical" evidence="7">
    <location>
        <begin position="382"/>
        <end position="402"/>
    </location>
</feature>
<evidence type="ECO:0000256" key="5">
    <source>
        <dbReference type="ARBA" id="ARBA00022989"/>
    </source>
</evidence>
<dbReference type="InterPro" id="IPR020846">
    <property type="entry name" value="MFS_dom"/>
</dbReference>
<feature type="transmembrane region" description="Helical" evidence="7">
    <location>
        <begin position="14"/>
        <end position="36"/>
    </location>
</feature>
<feature type="transmembrane region" description="Helical" evidence="7">
    <location>
        <begin position="169"/>
        <end position="187"/>
    </location>
</feature>
<keyword evidence="6 7" id="KW-0472">Membrane</keyword>
<feature type="transmembrane region" description="Helical" evidence="7">
    <location>
        <begin position="222"/>
        <end position="247"/>
    </location>
</feature>
<dbReference type="EMBL" id="LBUZ01000018">
    <property type="protein sequence ID" value="KKQ75055.1"/>
    <property type="molecule type" value="Genomic_DNA"/>
</dbReference>
<protein>
    <recommendedName>
        <fullName evidence="8">Major facilitator superfamily (MFS) profile domain-containing protein</fullName>
    </recommendedName>
</protein>
<dbReference type="InterPro" id="IPR011701">
    <property type="entry name" value="MFS"/>
</dbReference>